<dbReference type="RefSeq" id="WP_073209815.1">
    <property type="nucleotide sequence ID" value="NZ_FRCL01000010.1"/>
</dbReference>
<dbReference type="EMBL" id="FRCL01000010">
    <property type="protein sequence ID" value="SHM98645.1"/>
    <property type="molecule type" value="Genomic_DNA"/>
</dbReference>
<dbReference type="PROSITE" id="PS50076">
    <property type="entry name" value="DNAJ_2"/>
    <property type="match status" value="1"/>
</dbReference>
<dbReference type="AlphaFoldDB" id="A0A1M7N516"/>
<feature type="domain" description="J" evidence="1">
    <location>
        <begin position="187"/>
        <end position="245"/>
    </location>
</feature>
<gene>
    <name evidence="2" type="ORF">SAMN05216269_11014</name>
</gene>
<dbReference type="Pfam" id="PF00226">
    <property type="entry name" value="DnaJ"/>
    <property type="match status" value="1"/>
</dbReference>
<sequence length="251" mass="27742">MTTKPILVKLETFPAFTSLKKACVVQATIGSKTEFNPTLHSSLRTYLKWPFSLGSIDIGQLDYTDPFLQKLIGEQMELIGLIASDTLLPGYYLFKKGTLAAYHPGTFDVSRLDADMVSTTMKIAAGVSVLTALLLKNVSSGIQMFLGLSEVPTGMNIFKFFKEVLEAKSDVDVIKKQQSIFKSEIDNAYALLGISRFATDNEVKAAYKKKLKECHPDLNPEKKETSTKLTVKVVEAYELIKADLKAAEVEV</sequence>
<proteinExistence type="predicted"/>
<dbReference type="Proteomes" id="UP000184092">
    <property type="component" value="Unassembled WGS sequence"/>
</dbReference>
<dbReference type="STRING" id="178356.SAMN05216269_11014"/>
<dbReference type="OrthoDB" id="1341331at2"/>
<dbReference type="InterPro" id="IPR050817">
    <property type="entry name" value="DjlA_DnaK_co-chaperone"/>
</dbReference>
<dbReference type="InterPro" id="IPR036869">
    <property type="entry name" value="J_dom_sf"/>
</dbReference>
<dbReference type="CDD" id="cd06257">
    <property type="entry name" value="DnaJ"/>
    <property type="match status" value="1"/>
</dbReference>
<organism evidence="2 3">
    <name type="scientific">Flavobacterium xinjiangense</name>
    <dbReference type="NCBI Taxonomy" id="178356"/>
    <lineage>
        <taxon>Bacteria</taxon>
        <taxon>Pseudomonadati</taxon>
        <taxon>Bacteroidota</taxon>
        <taxon>Flavobacteriia</taxon>
        <taxon>Flavobacteriales</taxon>
        <taxon>Flavobacteriaceae</taxon>
        <taxon>Flavobacterium</taxon>
    </lineage>
</organism>
<evidence type="ECO:0000259" key="1">
    <source>
        <dbReference type="PROSITE" id="PS50076"/>
    </source>
</evidence>
<accession>A0A1M7N516</accession>
<dbReference type="InterPro" id="IPR001623">
    <property type="entry name" value="DnaJ_domain"/>
</dbReference>
<protein>
    <submittedName>
        <fullName evidence="2">DnaJ domain-containing protein</fullName>
    </submittedName>
</protein>
<evidence type="ECO:0000313" key="2">
    <source>
        <dbReference type="EMBL" id="SHM98645.1"/>
    </source>
</evidence>
<keyword evidence="3" id="KW-1185">Reference proteome</keyword>
<name>A0A1M7N516_9FLAO</name>
<dbReference type="PRINTS" id="PR00625">
    <property type="entry name" value="JDOMAIN"/>
</dbReference>
<dbReference type="SMART" id="SM00271">
    <property type="entry name" value="DnaJ"/>
    <property type="match status" value="1"/>
</dbReference>
<reference evidence="3" key="1">
    <citation type="submission" date="2016-11" db="EMBL/GenBank/DDBJ databases">
        <authorList>
            <person name="Varghese N."/>
            <person name="Submissions S."/>
        </authorList>
    </citation>
    <scope>NUCLEOTIDE SEQUENCE [LARGE SCALE GENOMIC DNA]</scope>
    <source>
        <strain evidence="3">CGMCC 1.2749</strain>
    </source>
</reference>
<dbReference type="SUPFAM" id="SSF46565">
    <property type="entry name" value="Chaperone J-domain"/>
    <property type="match status" value="1"/>
</dbReference>
<dbReference type="PANTHER" id="PTHR24074">
    <property type="entry name" value="CO-CHAPERONE PROTEIN DJLA"/>
    <property type="match status" value="1"/>
</dbReference>
<dbReference type="Gene3D" id="1.10.287.110">
    <property type="entry name" value="DnaJ domain"/>
    <property type="match status" value="1"/>
</dbReference>
<evidence type="ECO:0000313" key="3">
    <source>
        <dbReference type="Proteomes" id="UP000184092"/>
    </source>
</evidence>